<dbReference type="InterPro" id="IPR032698">
    <property type="entry name" value="SirB1_N"/>
</dbReference>
<accession>A0A0J6F5X5</accession>
<reference evidence="3" key="3">
    <citation type="journal article" date="2010" name="Genome Res.">
        <title>Population genomic sequencing of Coccidioides fungi reveals recent hybridization and transposon control.</title>
        <authorList>
            <person name="Neafsey D.E."/>
            <person name="Barker B.M."/>
            <person name="Sharpton T.J."/>
            <person name="Stajich J.E."/>
            <person name="Park D.J."/>
            <person name="Whiston E."/>
            <person name="Hung C.-Y."/>
            <person name="McMahan C."/>
            <person name="White J."/>
            <person name="Sykes S."/>
            <person name="Heiman D."/>
            <person name="Young S."/>
            <person name="Zeng Q."/>
            <person name="Abouelleil A."/>
            <person name="Aftuck L."/>
            <person name="Bessette D."/>
            <person name="Brown A."/>
            <person name="FitzGerald M."/>
            <person name="Lui A."/>
            <person name="Macdonald J.P."/>
            <person name="Priest M."/>
            <person name="Orbach M.J."/>
            <person name="Galgiani J.N."/>
            <person name="Kirkland T.N."/>
            <person name="Cole G.T."/>
            <person name="Birren B.W."/>
            <person name="Henn M.R."/>
            <person name="Taylor J.W."/>
            <person name="Rounsley S.D."/>
        </authorList>
    </citation>
    <scope>NUCLEOTIDE SEQUENCE [LARGE SCALE GENOMIC DNA]</scope>
    <source>
        <strain evidence="3">RMSCC 3488</strain>
    </source>
</reference>
<dbReference type="OrthoDB" id="28868at2759"/>
<dbReference type="InterPro" id="IPR036623">
    <property type="entry name" value="Hemimethylated_DNA-bd_sf"/>
</dbReference>
<dbReference type="Gene3D" id="2.30.30.390">
    <property type="entry name" value="Hemimethylated DNA-binding domain"/>
    <property type="match status" value="1"/>
</dbReference>
<protein>
    <submittedName>
        <fullName evidence="2">F-box only protein 21</fullName>
    </submittedName>
</protein>
<sequence>MTNGLLNSFPDEIIQCILACATPISAVKLGQASKKFWSITNTSLLWRFYCRQYFEYWDDRHCILEKFALPVSLVDWKELYKLRHLIDVAVTELLESILACQTGRIEKFHKIISFGYDAKDTLLRHAEAGFEYQDHLARRYYSNAALGCLHRSIAISEWSRVRNGEDIPLERALGAFDLFVLEAGTGDLEDISQNLENIATRIEADFRTFRDLSPREKAVSIAVYLQDNNLTGIDPEREYYTIEHNFLGIALRDNRHNSLPLISAVIYCYIAKKLGLNAHPCGFPFHVHVIVRPEAGYDLDGKRLKDAEQGQPMFMDPFRSVQETPMSDLESQLNFLGPLALSHSSFLRESLTGEIILRCGKNILNSVTQTSLFRCTSLDLANVEYAALWALMLFADYARIERHPGQELRLHTPLRHHLPSLMEHFAANFPFDVYLVEEYLAPIFHGLPEYDQLKESTRVMKAGDEIPKQIRSTSDHTNIKYRVGQVFRHRRYNYVAVIIGWDPECGAREEWMQQMGIDRLRAGRHQSFYHVCVEDKSVRYVAEENIEPVVLDISQMPQQFVESLGKYFKRWDPGMHRFVSNIQDEYPDD</sequence>
<dbReference type="NCBIfam" id="TIGR02097">
    <property type="entry name" value="yccV"/>
    <property type="match status" value="1"/>
</dbReference>
<dbReference type="SUPFAM" id="SSF81383">
    <property type="entry name" value="F-box domain"/>
    <property type="match status" value="1"/>
</dbReference>
<dbReference type="PROSITE" id="PS50181">
    <property type="entry name" value="FBOX"/>
    <property type="match status" value="1"/>
</dbReference>
<dbReference type="Pfam" id="PF13369">
    <property type="entry name" value="Transglut_core2"/>
    <property type="match status" value="1"/>
</dbReference>
<dbReference type="InterPro" id="IPR036047">
    <property type="entry name" value="F-box-like_dom_sf"/>
</dbReference>
<dbReference type="AlphaFoldDB" id="A0A0J6F5X5"/>
<dbReference type="PANTHER" id="PTHR31350">
    <property type="entry name" value="SI:DKEY-261L7.2"/>
    <property type="match status" value="1"/>
</dbReference>
<gene>
    <name evidence="2" type="ORF">CPAG_00706</name>
</gene>
<name>A0A0J6F5X5_COCPO</name>
<organism evidence="2 3">
    <name type="scientific">Coccidioides posadasii RMSCC 3488</name>
    <dbReference type="NCBI Taxonomy" id="454284"/>
    <lineage>
        <taxon>Eukaryota</taxon>
        <taxon>Fungi</taxon>
        <taxon>Dikarya</taxon>
        <taxon>Ascomycota</taxon>
        <taxon>Pezizomycotina</taxon>
        <taxon>Eurotiomycetes</taxon>
        <taxon>Eurotiomycetidae</taxon>
        <taxon>Onygenales</taxon>
        <taxon>Onygenaceae</taxon>
        <taxon>Coccidioides</taxon>
    </lineage>
</organism>
<evidence type="ECO:0000313" key="3">
    <source>
        <dbReference type="Proteomes" id="UP000054567"/>
    </source>
</evidence>
<dbReference type="VEuPathDB" id="FungiDB:CPAG_00706"/>
<dbReference type="SMART" id="SM00992">
    <property type="entry name" value="YccV-like"/>
    <property type="match status" value="1"/>
</dbReference>
<proteinExistence type="predicted"/>
<dbReference type="Proteomes" id="UP000054567">
    <property type="component" value="Unassembled WGS sequence"/>
</dbReference>
<dbReference type="GO" id="GO:0003677">
    <property type="term" value="F:DNA binding"/>
    <property type="evidence" value="ECO:0007669"/>
    <property type="project" value="InterPro"/>
</dbReference>
<dbReference type="InterPro" id="IPR011722">
    <property type="entry name" value="Hemimethylated_DNA-bd_dom"/>
</dbReference>
<evidence type="ECO:0000259" key="1">
    <source>
        <dbReference type="PROSITE" id="PS50181"/>
    </source>
</evidence>
<dbReference type="Pfam" id="PF08755">
    <property type="entry name" value="YccV-like"/>
    <property type="match status" value="1"/>
</dbReference>
<dbReference type="InterPro" id="IPR001810">
    <property type="entry name" value="F-box_dom"/>
</dbReference>
<reference evidence="2 3" key="1">
    <citation type="submission" date="2007-06" db="EMBL/GenBank/DDBJ databases">
        <title>The Genome Sequence of Coccidioides posadasii RMSCC_3488.</title>
        <authorList>
            <consortium name="Coccidioides Genome Resources Consortium"/>
            <consortium name="The Broad Institute Genome Sequencing Platform"/>
            <person name="Henn M.R."/>
            <person name="Sykes S."/>
            <person name="Young S."/>
            <person name="Jaffe D."/>
            <person name="Berlin A."/>
            <person name="Alvarez P."/>
            <person name="Butler J."/>
            <person name="Gnerre S."/>
            <person name="Grabherr M."/>
            <person name="Mauceli E."/>
            <person name="Brockman W."/>
            <person name="Kodira C."/>
            <person name="Alvarado L."/>
            <person name="Zeng Q."/>
            <person name="Crawford M."/>
            <person name="Antoine C."/>
            <person name="Devon K."/>
            <person name="Galgiani J."/>
            <person name="Orsborn K."/>
            <person name="Lewis M.L."/>
            <person name="Nusbaum C."/>
            <person name="Galagan J."/>
            <person name="Birren B."/>
        </authorList>
    </citation>
    <scope>NUCLEOTIDE SEQUENCE [LARGE SCALE GENOMIC DNA]</scope>
    <source>
        <strain evidence="2 3">RMSCC 3488</strain>
    </source>
</reference>
<dbReference type="PANTHER" id="PTHR31350:SF27">
    <property type="entry name" value="HEMIMETHYLATED DNA-BINDING DOMAIN-CONTAINING PROTEIN"/>
    <property type="match status" value="1"/>
</dbReference>
<dbReference type="EMBL" id="DS268109">
    <property type="protein sequence ID" value="KMM64354.1"/>
    <property type="molecule type" value="Genomic_DNA"/>
</dbReference>
<dbReference type="Gene3D" id="1.20.1280.50">
    <property type="match status" value="1"/>
</dbReference>
<dbReference type="SUPFAM" id="SSF141255">
    <property type="entry name" value="YccV-like"/>
    <property type="match status" value="1"/>
</dbReference>
<reference evidence="3" key="2">
    <citation type="journal article" date="2009" name="Genome Res.">
        <title>Comparative genomic analyses of the human fungal pathogens Coccidioides and their relatives.</title>
        <authorList>
            <person name="Sharpton T.J."/>
            <person name="Stajich J.E."/>
            <person name="Rounsley S.D."/>
            <person name="Gardner M.J."/>
            <person name="Wortman J.R."/>
            <person name="Jordar V.S."/>
            <person name="Maiti R."/>
            <person name="Kodira C.D."/>
            <person name="Neafsey D.E."/>
            <person name="Zeng Q."/>
            <person name="Hung C.-Y."/>
            <person name="McMahan C."/>
            <person name="Muszewska A."/>
            <person name="Grynberg M."/>
            <person name="Mandel M.A."/>
            <person name="Kellner E.M."/>
            <person name="Barker B.M."/>
            <person name="Galgiani J.N."/>
            <person name="Orbach M.J."/>
            <person name="Kirkland T.N."/>
            <person name="Cole G.T."/>
            <person name="Henn M.R."/>
            <person name="Birren B.W."/>
            <person name="Taylor J.W."/>
        </authorList>
    </citation>
    <scope>NUCLEOTIDE SEQUENCE [LARGE SCALE GENOMIC DNA]</scope>
    <source>
        <strain evidence="3">RMSCC 3488</strain>
    </source>
</reference>
<evidence type="ECO:0000313" key="2">
    <source>
        <dbReference type="EMBL" id="KMM64354.1"/>
    </source>
</evidence>
<feature type="domain" description="F-box" evidence="1">
    <location>
        <begin position="3"/>
        <end position="49"/>
    </location>
</feature>